<protein>
    <recommendedName>
        <fullName evidence="9">Peptidase S28</fullName>
    </recommendedName>
</protein>
<dbReference type="HOGENOM" id="CLU_023630_1_0_1"/>
<gene>
    <name evidence="7" type="ORF">M407DRAFT_22180</name>
</gene>
<evidence type="ECO:0000256" key="6">
    <source>
        <dbReference type="SAM" id="SignalP"/>
    </source>
</evidence>
<keyword evidence="5" id="KW-0325">Glycoprotein</keyword>
<name>A0A0C3QLR0_9AGAM</name>
<reference evidence="8" key="2">
    <citation type="submission" date="2015-01" db="EMBL/GenBank/DDBJ databases">
        <title>Evolutionary Origins and Diversification of the Mycorrhizal Mutualists.</title>
        <authorList>
            <consortium name="DOE Joint Genome Institute"/>
            <consortium name="Mycorrhizal Genomics Consortium"/>
            <person name="Kohler A."/>
            <person name="Kuo A."/>
            <person name="Nagy L.G."/>
            <person name="Floudas D."/>
            <person name="Copeland A."/>
            <person name="Barry K.W."/>
            <person name="Cichocki N."/>
            <person name="Veneault-Fourrey C."/>
            <person name="LaButti K."/>
            <person name="Lindquist E.A."/>
            <person name="Lipzen A."/>
            <person name="Lundell T."/>
            <person name="Morin E."/>
            <person name="Murat C."/>
            <person name="Riley R."/>
            <person name="Ohm R."/>
            <person name="Sun H."/>
            <person name="Tunlid A."/>
            <person name="Henrissat B."/>
            <person name="Grigoriev I.V."/>
            <person name="Hibbett D.S."/>
            <person name="Martin F."/>
        </authorList>
    </citation>
    <scope>NUCLEOTIDE SEQUENCE [LARGE SCALE GENOMIC DNA]</scope>
    <source>
        <strain evidence="8">MUT 4182</strain>
    </source>
</reference>
<comment type="similarity">
    <text evidence="1">Belongs to the peptidase S28 family.</text>
</comment>
<dbReference type="PANTHER" id="PTHR11010:SF23">
    <property type="entry name" value="SERINE PEPTIDASE"/>
    <property type="match status" value="1"/>
</dbReference>
<dbReference type="MEROPS" id="S28.004"/>
<dbReference type="EMBL" id="KN822992">
    <property type="protein sequence ID" value="KIO28596.1"/>
    <property type="molecule type" value="Genomic_DNA"/>
</dbReference>
<evidence type="ECO:0000256" key="5">
    <source>
        <dbReference type="ARBA" id="ARBA00023180"/>
    </source>
</evidence>
<feature type="signal peptide" evidence="6">
    <location>
        <begin position="1"/>
        <end position="20"/>
    </location>
</feature>
<evidence type="ECO:0000256" key="1">
    <source>
        <dbReference type="ARBA" id="ARBA00011079"/>
    </source>
</evidence>
<feature type="chain" id="PRO_5002168653" description="Peptidase S28" evidence="6">
    <location>
        <begin position="21"/>
        <end position="569"/>
    </location>
</feature>
<dbReference type="PANTHER" id="PTHR11010">
    <property type="entry name" value="PROTEASE S28 PRO-X CARBOXYPEPTIDASE-RELATED"/>
    <property type="match status" value="1"/>
</dbReference>
<organism evidence="7 8">
    <name type="scientific">Tulasnella calospora MUT 4182</name>
    <dbReference type="NCBI Taxonomy" id="1051891"/>
    <lineage>
        <taxon>Eukaryota</taxon>
        <taxon>Fungi</taxon>
        <taxon>Dikarya</taxon>
        <taxon>Basidiomycota</taxon>
        <taxon>Agaricomycotina</taxon>
        <taxon>Agaricomycetes</taxon>
        <taxon>Cantharellales</taxon>
        <taxon>Tulasnellaceae</taxon>
        <taxon>Tulasnella</taxon>
    </lineage>
</organism>
<keyword evidence="4" id="KW-0378">Hydrolase</keyword>
<evidence type="ECO:0000256" key="3">
    <source>
        <dbReference type="ARBA" id="ARBA00022729"/>
    </source>
</evidence>
<dbReference type="AlphaFoldDB" id="A0A0C3QLR0"/>
<dbReference type="Gene3D" id="3.40.50.1820">
    <property type="entry name" value="alpha/beta hydrolase"/>
    <property type="match status" value="2"/>
</dbReference>
<evidence type="ECO:0000313" key="8">
    <source>
        <dbReference type="Proteomes" id="UP000054248"/>
    </source>
</evidence>
<evidence type="ECO:0008006" key="9">
    <source>
        <dbReference type="Google" id="ProtNLM"/>
    </source>
</evidence>
<dbReference type="GO" id="GO:0006508">
    <property type="term" value="P:proteolysis"/>
    <property type="evidence" value="ECO:0007669"/>
    <property type="project" value="UniProtKB-KW"/>
</dbReference>
<accession>A0A0C3QLR0</accession>
<proteinExistence type="inferred from homology"/>
<evidence type="ECO:0000256" key="4">
    <source>
        <dbReference type="ARBA" id="ARBA00022801"/>
    </source>
</evidence>
<dbReference type="SUPFAM" id="SSF53474">
    <property type="entry name" value="alpha/beta-Hydrolases"/>
    <property type="match status" value="1"/>
</dbReference>
<evidence type="ECO:0000256" key="2">
    <source>
        <dbReference type="ARBA" id="ARBA00022670"/>
    </source>
</evidence>
<dbReference type="InterPro" id="IPR008758">
    <property type="entry name" value="Peptidase_S28"/>
</dbReference>
<dbReference type="InterPro" id="IPR029058">
    <property type="entry name" value="AB_hydrolase_fold"/>
</dbReference>
<keyword evidence="8" id="KW-1185">Reference proteome</keyword>
<dbReference type="OrthoDB" id="1735038at2759"/>
<keyword evidence="2" id="KW-0645">Protease</keyword>
<dbReference type="GO" id="GO:0070008">
    <property type="term" value="F:serine-type exopeptidase activity"/>
    <property type="evidence" value="ECO:0007669"/>
    <property type="project" value="InterPro"/>
</dbReference>
<dbReference type="GO" id="GO:0008239">
    <property type="term" value="F:dipeptidyl-peptidase activity"/>
    <property type="evidence" value="ECO:0007669"/>
    <property type="project" value="TreeGrafter"/>
</dbReference>
<dbReference type="Proteomes" id="UP000054248">
    <property type="component" value="Unassembled WGS sequence"/>
</dbReference>
<dbReference type="Pfam" id="PF05577">
    <property type="entry name" value="Peptidase_S28"/>
    <property type="match status" value="1"/>
</dbReference>
<reference evidence="7 8" key="1">
    <citation type="submission" date="2014-04" db="EMBL/GenBank/DDBJ databases">
        <authorList>
            <consortium name="DOE Joint Genome Institute"/>
            <person name="Kuo A."/>
            <person name="Girlanda M."/>
            <person name="Perotto S."/>
            <person name="Kohler A."/>
            <person name="Nagy L.G."/>
            <person name="Floudas D."/>
            <person name="Copeland A."/>
            <person name="Barry K.W."/>
            <person name="Cichocki N."/>
            <person name="Veneault-Fourrey C."/>
            <person name="LaButti K."/>
            <person name="Lindquist E.A."/>
            <person name="Lipzen A."/>
            <person name="Lundell T."/>
            <person name="Morin E."/>
            <person name="Murat C."/>
            <person name="Sun H."/>
            <person name="Tunlid A."/>
            <person name="Henrissat B."/>
            <person name="Grigoriev I.V."/>
            <person name="Hibbett D.S."/>
            <person name="Martin F."/>
            <person name="Nordberg H.P."/>
            <person name="Cantor M.N."/>
            <person name="Hua S.X."/>
        </authorList>
    </citation>
    <scope>NUCLEOTIDE SEQUENCE [LARGE SCALE GENOMIC DNA]</scope>
    <source>
        <strain evidence="7 8">MUT 4182</strain>
    </source>
</reference>
<evidence type="ECO:0000313" key="7">
    <source>
        <dbReference type="EMBL" id="KIO28596.1"/>
    </source>
</evidence>
<keyword evidence="3 6" id="KW-0732">Signal</keyword>
<sequence length="569" mass="64407">MLLSFTLLLLVSVSFSPVLARKKGYPPTTIHDPPPPPPPVGTAAAAFTNTAYYFDQLIDHNNPSRGTFKQRYFFSDEFWTRQGAPIVIMNPGEQSADGFDAELTSPASLQRAIMMSLGAAGVVLEHRYWGQSSPYQTLSTANLRYLNVDQAIEDTRYFVDHVKLPWTKKATSSHPDVVPWVNLGCSYPGVLTAYTQKKYPKKFAAAWASSAPVQALGDFWQYFEPIEEGMPKNCSKDVAAAIKQIDQTLLYGSNTDKTKLKESFGFSNLKDDDFGQVLVYPMYSWQSMQASSYATSGEDPFYQFCDAIETRPDGKIEMLAKGVGMPTALNNYAKWMKAQWATGCGAGQGGGCYSSYNYNSDQYTDWSINNRWDRQWRWMVCNEFGWFQDGDPGNYSSIVSSLVTAGYNLRQCNHMFPNADGSIGSFYPDTFDNNEDHGGGWNLRARNLFVVNGQFDPWRSASLSSRWAPKFRNTPHQRVEVVRGGHHCWDWNLYGAQYDRDVKRVVDIGVKRVKKWVRQWYRAHRKVENSMPKGRIKDIVLDRLVHGPVWVVYGSLWLIDTSSGSNDNH</sequence>